<dbReference type="Gene3D" id="3.40.50.360">
    <property type="match status" value="1"/>
</dbReference>
<gene>
    <name evidence="4" type="ORF">ASZ90_017946</name>
</gene>
<dbReference type="SUPFAM" id="SSF52218">
    <property type="entry name" value="Flavoproteins"/>
    <property type="match status" value="1"/>
</dbReference>
<organism evidence="4">
    <name type="scientific">hydrocarbon metagenome</name>
    <dbReference type="NCBI Taxonomy" id="938273"/>
    <lineage>
        <taxon>unclassified sequences</taxon>
        <taxon>metagenomes</taxon>
        <taxon>ecological metagenomes</taxon>
    </lineage>
</organism>
<dbReference type="InterPro" id="IPR005025">
    <property type="entry name" value="FMN_Rdtase-like_dom"/>
</dbReference>
<dbReference type="PANTHER" id="PTHR43278:SF1">
    <property type="entry name" value="IRON-SULFUR FLAVOPROTEIN MJ1083"/>
    <property type="match status" value="1"/>
</dbReference>
<evidence type="ECO:0000256" key="2">
    <source>
        <dbReference type="ARBA" id="ARBA00022643"/>
    </source>
</evidence>
<name>A0A0W8E816_9ZZZZ</name>
<dbReference type="Pfam" id="PF03358">
    <property type="entry name" value="FMN_red"/>
    <property type="match status" value="1"/>
</dbReference>
<dbReference type="EMBL" id="LNQE01001844">
    <property type="protein sequence ID" value="KUG04589.1"/>
    <property type="molecule type" value="Genomic_DNA"/>
</dbReference>
<evidence type="ECO:0000256" key="1">
    <source>
        <dbReference type="ARBA" id="ARBA00022630"/>
    </source>
</evidence>
<keyword evidence="2" id="KW-0288">FMN</keyword>
<dbReference type="PANTHER" id="PTHR43278">
    <property type="entry name" value="NAD(P)H-DEPENDENT FMN-CONTAINING OXIDOREDUCTASE YWQN-RELATED"/>
    <property type="match status" value="1"/>
</dbReference>
<reference evidence="4" key="1">
    <citation type="journal article" date="2015" name="Proc. Natl. Acad. Sci. U.S.A.">
        <title>Networks of energetic and metabolic interactions define dynamics in microbial communities.</title>
        <authorList>
            <person name="Embree M."/>
            <person name="Liu J.K."/>
            <person name="Al-Bassam M.M."/>
            <person name="Zengler K."/>
        </authorList>
    </citation>
    <scope>NUCLEOTIDE SEQUENCE</scope>
</reference>
<proteinExistence type="predicted"/>
<protein>
    <submittedName>
        <fullName evidence="4">Iron-sulfur flavoprotein</fullName>
    </submittedName>
</protein>
<evidence type="ECO:0000259" key="3">
    <source>
        <dbReference type="Pfam" id="PF03358"/>
    </source>
</evidence>
<feature type="domain" description="NADPH-dependent FMN reductase-like" evidence="3">
    <location>
        <begin position="4"/>
        <end position="158"/>
    </location>
</feature>
<sequence>MTKMKIIAINGSPNVKGNTAYLLQEALNECTNMGANTKIINCQQLVKRQKMPFCIACSSPCSGKCYEGSEFEKAFNTISMADGLIVGSPVYFGTVSAQLKAVWDKGRKIRSEKKLMNVVGGAISVGSSRFGGQETTIRAIQDMLLVQGMIVVGDGYYQDDCGHLGAAGQNPAWEDENAIKRARIMGKRIFEVAMATADLRRR</sequence>
<keyword evidence="1" id="KW-0285">Flavoprotein</keyword>
<evidence type="ECO:0000313" key="4">
    <source>
        <dbReference type="EMBL" id="KUG04589.1"/>
    </source>
</evidence>
<dbReference type="AlphaFoldDB" id="A0A0W8E816"/>
<accession>A0A0W8E816</accession>
<comment type="caution">
    <text evidence="4">The sequence shown here is derived from an EMBL/GenBank/DDBJ whole genome shotgun (WGS) entry which is preliminary data.</text>
</comment>
<dbReference type="InterPro" id="IPR051796">
    <property type="entry name" value="ISF_SsuE-like"/>
</dbReference>
<dbReference type="GO" id="GO:0016491">
    <property type="term" value="F:oxidoreductase activity"/>
    <property type="evidence" value="ECO:0007669"/>
    <property type="project" value="InterPro"/>
</dbReference>
<dbReference type="InterPro" id="IPR029039">
    <property type="entry name" value="Flavoprotein-like_sf"/>
</dbReference>